<comment type="caution">
    <text evidence="1">The sequence shown here is derived from an EMBL/GenBank/DDBJ whole genome shotgun (WGS) entry which is preliminary data.</text>
</comment>
<dbReference type="EMBL" id="CM056789">
    <property type="protein sequence ID" value="KAJ8718686.1"/>
    <property type="molecule type" value="Genomic_DNA"/>
</dbReference>
<protein>
    <submittedName>
        <fullName evidence="1">Uncharacterized protein</fullName>
    </submittedName>
</protein>
<sequence length="533" mass="57481">MAVAFNNGNICVDTTPEFVYYAGQVVSGSIQFKLDHPLTFSVIYIQFLGEANVSWTETEIQKVGNVRNHRIVKYEGKEEYFNHTITLAGGIGTSTLPVGNQVIPFKFQVPFTAPSTFKGEQGKISYSMTAHLVTPENIHAHAVITKDFEVVAPFDLNTGSDRIKEPIQLEFEEMYGCDCFCFSSNPATIRVRLPVSGYCPGQAIPVSIEVDNESSVEITKMIFEILSKELYRSQHPSSEYIPPEKVMVVLKKGPVMGKSQRKFTIDMPVPEIIVPNLEHCTIIDKAYFFRITIKLSGCNDELQDEAELCLGQVPIQVFTDAPYVHPLAHSLPTGPIPNPNNTTEFLIPPPAPGNRGSNTSLQRVQYNQSQAYQPQGPFSNNPPPYPYPGGNGGYPTQNTPVSMEMKARPLQGSDIGFKIPEVVPIGNTPYPTGGPGYPTGGPGYPTSGPGYPTSGPGYPTSGPGYPTGGPGYPTSGPGYPTSGPGYPTSGPGYPVNASRDDPPPYPANNAGSNIGRPPRNSGEYAPTAPPPSS</sequence>
<accession>A0ACC2QJU1</accession>
<dbReference type="Proteomes" id="UP001231649">
    <property type="component" value="Chromosome 13"/>
</dbReference>
<gene>
    <name evidence="1" type="ORF">PYW08_002923</name>
</gene>
<reference evidence="1" key="1">
    <citation type="submission" date="2023-03" db="EMBL/GenBank/DDBJ databases">
        <title>Chromosome-level genomes of two armyworms, Mythimna separata and Mythimna loreyi, provide insights into the biosynthesis and reception of sex pheromones.</title>
        <authorList>
            <person name="Zhao H."/>
        </authorList>
    </citation>
    <scope>NUCLEOTIDE SEQUENCE</scope>
    <source>
        <strain evidence="1">BeijingLab</strain>
    </source>
</reference>
<proteinExistence type="predicted"/>
<evidence type="ECO:0000313" key="1">
    <source>
        <dbReference type="EMBL" id="KAJ8718686.1"/>
    </source>
</evidence>
<organism evidence="1 2">
    <name type="scientific">Mythimna loreyi</name>
    <dbReference type="NCBI Taxonomy" id="667449"/>
    <lineage>
        <taxon>Eukaryota</taxon>
        <taxon>Metazoa</taxon>
        <taxon>Ecdysozoa</taxon>
        <taxon>Arthropoda</taxon>
        <taxon>Hexapoda</taxon>
        <taxon>Insecta</taxon>
        <taxon>Pterygota</taxon>
        <taxon>Neoptera</taxon>
        <taxon>Endopterygota</taxon>
        <taxon>Lepidoptera</taxon>
        <taxon>Glossata</taxon>
        <taxon>Ditrysia</taxon>
        <taxon>Noctuoidea</taxon>
        <taxon>Noctuidae</taxon>
        <taxon>Noctuinae</taxon>
        <taxon>Hadenini</taxon>
        <taxon>Mythimna</taxon>
    </lineage>
</organism>
<evidence type="ECO:0000313" key="2">
    <source>
        <dbReference type="Proteomes" id="UP001231649"/>
    </source>
</evidence>
<keyword evidence="2" id="KW-1185">Reference proteome</keyword>
<name>A0ACC2QJU1_9NEOP</name>